<evidence type="ECO:0000313" key="8">
    <source>
        <dbReference type="Proteomes" id="UP000466997"/>
    </source>
</evidence>
<comment type="similarity">
    <text evidence="2 6">Belongs to the UPF0677 family.</text>
</comment>
<dbReference type="Gene3D" id="3.40.50.150">
    <property type="entry name" value="Vaccinia Virus protein VP39"/>
    <property type="match status" value="1"/>
</dbReference>
<proteinExistence type="inferred from homology"/>
<comment type="function">
    <text evidence="1 6">Exhibits S-adenosyl-L-methionine-dependent methyltransferase activity.</text>
</comment>
<dbReference type="EC" id="2.1.1.-" evidence="6"/>
<evidence type="ECO:0000256" key="3">
    <source>
        <dbReference type="ARBA" id="ARBA00022603"/>
    </source>
</evidence>
<dbReference type="GO" id="GO:0032259">
    <property type="term" value="P:methylation"/>
    <property type="evidence" value="ECO:0007669"/>
    <property type="project" value="UniProtKB-KW"/>
</dbReference>
<protein>
    <recommendedName>
        <fullName evidence="6">S-adenosyl-L-methionine-dependent methyltransferase</fullName>
        <ecNumber evidence="6">2.1.1.-</ecNumber>
    </recommendedName>
</protein>
<keyword evidence="8" id="KW-1185">Reference proteome</keyword>
<evidence type="ECO:0000256" key="1">
    <source>
        <dbReference type="ARBA" id="ARBA00003907"/>
    </source>
</evidence>
<dbReference type="AlphaFoldDB" id="A0A7I7JKU4"/>
<dbReference type="InterPro" id="IPR007213">
    <property type="entry name" value="Ppm1/Ppm2/Tcmp"/>
</dbReference>
<dbReference type="Pfam" id="PF04072">
    <property type="entry name" value="LCM"/>
    <property type="match status" value="1"/>
</dbReference>
<dbReference type="EMBL" id="AP022562">
    <property type="protein sequence ID" value="BBX12363.1"/>
    <property type="molecule type" value="Genomic_DNA"/>
</dbReference>
<dbReference type="GO" id="GO:0008168">
    <property type="term" value="F:methyltransferase activity"/>
    <property type="evidence" value="ECO:0007669"/>
    <property type="project" value="UniProtKB-UniRule"/>
</dbReference>
<dbReference type="NCBIfam" id="TIGR00027">
    <property type="entry name" value="mthyl_TIGR00027"/>
    <property type="match status" value="1"/>
</dbReference>
<dbReference type="PANTHER" id="PTHR43619">
    <property type="entry name" value="S-ADENOSYL-L-METHIONINE-DEPENDENT METHYLTRANSFERASE YKTD-RELATED"/>
    <property type="match status" value="1"/>
</dbReference>
<dbReference type="InterPro" id="IPR029063">
    <property type="entry name" value="SAM-dependent_MTases_sf"/>
</dbReference>
<evidence type="ECO:0000256" key="2">
    <source>
        <dbReference type="ARBA" id="ARBA00008138"/>
    </source>
</evidence>
<evidence type="ECO:0000256" key="5">
    <source>
        <dbReference type="ARBA" id="ARBA00022691"/>
    </source>
</evidence>
<dbReference type="KEGG" id="mnm:MNVM_14440"/>
<keyword evidence="3 6" id="KW-0489">Methyltransferase</keyword>
<keyword evidence="5 6" id="KW-0949">S-adenosyl-L-methionine</keyword>
<gene>
    <name evidence="7" type="ORF">MNVM_14440</name>
</gene>
<organism evidence="7 8">
    <name type="scientific">Mycobacterium novum</name>
    <dbReference type="NCBI Taxonomy" id="2492438"/>
    <lineage>
        <taxon>Bacteria</taxon>
        <taxon>Bacillati</taxon>
        <taxon>Actinomycetota</taxon>
        <taxon>Actinomycetes</taxon>
        <taxon>Mycobacteriales</taxon>
        <taxon>Mycobacteriaceae</taxon>
        <taxon>Mycobacterium</taxon>
    </lineage>
</organism>
<dbReference type="Proteomes" id="UP000466997">
    <property type="component" value="Chromosome"/>
</dbReference>
<dbReference type="PANTHER" id="PTHR43619:SF2">
    <property type="entry name" value="S-ADENOSYL-L-METHIONINE-DEPENDENT METHYLTRANSFERASES SUPERFAMILY PROTEIN"/>
    <property type="match status" value="1"/>
</dbReference>
<keyword evidence="4 7" id="KW-0808">Transferase</keyword>
<reference evidence="7 8" key="1">
    <citation type="journal article" date="2019" name="Emerg. Microbes Infect.">
        <title>Comprehensive subspecies identification of 175 nontuberculous mycobacteria species based on 7547 genomic profiles.</title>
        <authorList>
            <person name="Matsumoto Y."/>
            <person name="Kinjo T."/>
            <person name="Motooka D."/>
            <person name="Nabeya D."/>
            <person name="Jung N."/>
            <person name="Uechi K."/>
            <person name="Horii T."/>
            <person name="Iida T."/>
            <person name="Fujita J."/>
            <person name="Nakamura S."/>
        </authorList>
    </citation>
    <scope>NUCLEOTIDE SEQUENCE [LARGE SCALE GENOMIC DNA]</scope>
    <source>
        <strain evidence="7 8">JCM 6391</strain>
    </source>
</reference>
<sequence length="314" mass="33597">MTAVPPRWTAVNTAAASGDDAASLAAGAGVIATVLAAARAAATSRELINDPFAAPLVHKVGLEFCIRVADGDLDISRLGKDGGFPRLAEFSAARTNFFDAFVTDAARGGIRQAVILGSGLDTRAYRLWWPAETTVYEVDHPAVVDFKATTMRDWGCVPSVNRRAVGVDLRSDWPAALRRVGFDAAAPTAWVIEGLLVWYVPSDAQNRLLDGVTALSAPGSRLAADHAVPPSRPQAVHHESLVERWRRRGLSLSGPGPFYSGEHTDVVRHLKESGWATVESGIAELFSVARLPRLTDRELDGAPAVIRYVAATRS</sequence>
<accession>A0A7I7JKU4</accession>
<dbReference type="InterPro" id="IPR011610">
    <property type="entry name" value="SAM_mthyl_Trfase_ML2640-like"/>
</dbReference>
<evidence type="ECO:0000256" key="6">
    <source>
        <dbReference type="RuleBase" id="RU362030"/>
    </source>
</evidence>
<name>A0A7I7JKU4_9MYCO</name>
<evidence type="ECO:0000313" key="7">
    <source>
        <dbReference type="EMBL" id="BBX12363.1"/>
    </source>
</evidence>
<dbReference type="SUPFAM" id="SSF53335">
    <property type="entry name" value="S-adenosyl-L-methionine-dependent methyltransferases"/>
    <property type="match status" value="1"/>
</dbReference>
<evidence type="ECO:0000256" key="4">
    <source>
        <dbReference type="ARBA" id="ARBA00022679"/>
    </source>
</evidence>